<dbReference type="Pfam" id="PF00576">
    <property type="entry name" value="Transthyretin"/>
    <property type="match status" value="1"/>
</dbReference>
<dbReference type="STRING" id="554155.C5FD60"/>
<dbReference type="VEuPathDB" id="FungiDB:MCYG_00632"/>
<dbReference type="OrthoDB" id="10265230at2759"/>
<dbReference type="Gene3D" id="2.60.40.180">
    <property type="entry name" value="Transthyretin/hydroxyisourate hydrolase domain"/>
    <property type="match status" value="1"/>
</dbReference>
<proteinExistence type="predicted"/>
<dbReference type="PANTHER" id="PTHR10395">
    <property type="entry name" value="URICASE AND TRANSTHYRETIN-RELATED"/>
    <property type="match status" value="1"/>
</dbReference>
<dbReference type="RefSeq" id="XP_002850528.1">
    <property type="nucleotide sequence ID" value="XM_002850482.1"/>
</dbReference>
<feature type="region of interest" description="Disordered" evidence="1">
    <location>
        <begin position="32"/>
        <end position="57"/>
    </location>
</feature>
<evidence type="ECO:0000313" key="3">
    <source>
        <dbReference type="EMBL" id="EEQ27744.1"/>
    </source>
</evidence>
<name>C5FD60_ARTOC</name>
<reference evidence="4" key="1">
    <citation type="journal article" date="2012" name="MBio">
        <title>Comparative genome analysis of Trichophyton rubrum and related dermatophytes reveals candidate genes involved in infection.</title>
        <authorList>
            <person name="Martinez D.A."/>
            <person name="Oliver B.G."/>
            <person name="Graeser Y."/>
            <person name="Goldberg J.M."/>
            <person name="Li W."/>
            <person name="Martinez-Rossi N.M."/>
            <person name="Monod M."/>
            <person name="Shelest E."/>
            <person name="Barton R.C."/>
            <person name="Birch E."/>
            <person name="Brakhage A.A."/>
            <person name="Chen Z."/>
            <person name="Gurr S.J."/>
            <person name="Heiman D."/>
            <person name="Heitman J."/>
            <person name="Kosti I."/>
            <person name="Rossi A."/>
            <person name="Saif S."/>
            <person name="Samalova M."/>
            <person name="Saunders C.W."/>
            <person name="Shea T."/>
            <person name="Summerbell R.C."/>
            <person name="Xu J."/>
            <person name="Young S."/>
            <person name="Zeng Q."/>
            <person name="Birren B.W."/>
            <person name="Cuomo C.A."/>
            <person name="White T.C."/>
        </authorList>
    </citation>
    <scope>NUCLEOTIDE SEQUENCE [LARGE SCALE GENOMIC DNA]</scope>
    <source>
        <strain evidence="4">ATCC MYA-4605 / CBS 113480</strain>
    </source>
</reference>
<dbReference type="OMA" id="ITCHILN"/>
<dbReference type="GeneID" id="9225834"/>
<protein>
    <submittedName>
        <fullName evidence="3">Transthyretin domain-containing protein</fullName>
    </submittedName>
</protein>
<evidence type="ECO:0000313" key="4">
    <source>
        <dbReference type="Proteomes" id="UP000002035"/>
    </source>
</evidence>
<dbReference type="InterPro" id="IPR036817">
    <property type="entry name" value="Transthyretin/HIU_hydrolase_sf"/>
</dbReference>
<organism evidence="3 4">
    <name type="scientific">Arthroderma otae (strain ATCC MYA-4605 / CBS 113480)</name>
    <name type="common">Microsporum canis</name>
    <dbReference type="NCBI Taxonomy" id="554155"/>
    <lineage>
        <taxon>Eukaryota</taxon>
        <taxon>Fungi</taxon>
        <taxon>Dikarya</taxon>
        <taxon>Ascomycota</taxon>
        <taxon>Pezizomycotina</taxon>
        <taxon>Eurotiomycetes</taxon>
        <taxon>Eurotiomycetidae</taxon>
        <taxon>Onygenales</taxon>
        <taxon>Arthrodermataceae</taxon>
        <taxon>Microsporum</taxon>
    </lineage>
</organism>
<keyword evidence="4" id="KW-1185">Reference proteome</keyword>
<dbReference type="InterPro" id="IPR023416">
    <property type="entry name" value="Transthyretin/HIU_hydrolase_d"/>
</dbReference>
<dbReference type="HOGENOM" id="CLU_115536_0_0_1"/>
<dbReference type="EMBL" id="DS995701">
    <property type="protein sequence ID" value="EEQ27744.1"/>
    <property type="molecule type" value="Genomic_DNA"/>
</dbReference>
<dbReference type="Proteomes" id="UP000002035">
    <property type="component" value="Unassembled WGS sequence"/>
</dbReference>
<sequence length="205" mass="22474">MAGQIESHTGACAHTSASRRLSQLQQYLQPEDPVYQGGQGKRGVEEPETNQKTTMADKDPITCHVLNTYTGLPGAGISCSLTLTNYEGKPTSTSTSTTNKQPTFTAITDADGRVKNWSSEGDSISVSSVLAQLPDRPASNTARSTWSLRLSGVDEWYREQGVQDCFWPEVEVRFAVDGRDGGKGWRHYHVPVLLGPWNYSTYRGS</sequence>
<feature type="domain" description="Transthyretin/hydroxyisourate hydrolase" evidence="2">
    <location>
        <begin position="61"/>
        <end position="204"/>
    </location>
</feature>
<accession>C5FD60</accession>
<dbReference type="eggNOG" id="KOG3006">
    <property type="taxonomic scope" value="Eukaryota"/>
</dbReference>
<evidence type="ECO:0000259" key="2">
    <source>
        <dbReference type="Pfam" id="PF00576"/>
    </source>
</evidence>
<gene>
    <name evidence="3" type="ORF">MCYG_00632</name>
</gene>
<dbReference type="AlphaFoldDB" id="C5FD60"/>
<evidence type="ECO:0000256" key="1">
    <source>
        <dbReference type="SAM" id="MobiDB-lite"/>
    </source>
</evidence>
<dbReference type="GO" id="GO:0006144">
    <property type="term" value="P:purine nucleobase metabolic process"/>
    <property type="evidence" value="ECO:0007669"/>
    <property type="project" value="TreeGrafter"/>
</dbReference>
<dbReference type="SUPFAM" id="SSF49472">
    <property type="entry name" value="Transthyretin (synonym: prealbumin)"/>
    <property type="match status" value="1"/>
</dbReference>
<dbReference type="PANTHER" id="PTHR10395:SF7">
    <property type="entry name" value="5-HYDROXYISOURATE HYDROLASE"/>
    <property type="match status" value="1"/>
</dbReference>